<feature type="binding site" description="axial binding residue" evidence="17">
    <location>
        <position position="217"/>
    </location>
    <ligand>
        <name>heme c</name>
        <dbReference type="ChEBI" id="CHEBI:61717"/>
        <label>2</label>
    </ligand>
    <ligandPart>
        <name>Fe</name>
        <dbReference type="ChEBI" id="CHEBI:18248"/>
    </ligandPart>
</feature>
<feature type="binding site" evidence="16">
    <location>
        <position position="213"/>
    </location>
    <ligand>
        <name>substrate</name>
    </ligand>
</feature>
<feature type="binding site" description="covalent" evidence="16">
    <location>
        <position position="175"/>
    </location>
    <ligand>
        <name>heme c</name>
        <dbReference type="ChEBI" id="CHEBI:61717"/>
        <label>2</label>
    </ligand>
</feature>
<keyword evidence="7 18" id="KW-0732">Signal</keyword>
<feature type="signal peptide" evidence="18">
    <location>
        <begin position="1"/>
        <end position="21"/>
    </location>
</feature>
<evidence type="ECO:0000256" key="3">
    <source>
        <dbReference type="ARBA" id="ARBA00022448"/>
    </source>
</evidence>
<dbReference type="RefSeq" id="WP_037458449.1">
    <property type="nucleotide sequence ID" value="NZ_AVFL01000024.1"/>
</dbReference>
<sequence length="256" mass="27856">MTVRRSSLAAAVILLAGTALASDTDRRSGFDFMGPQTQAMQADDTANPGMLSVLDGEDLWNTPAGAANRSCADCHGDAATSMRGVATRYPSYDEKAKAPITLDQRILQCRADRQEAPPLAWESPDLLALSAYVAHQSRGLPVETGADPQLTPFIDQGRELFTQRQGQLDFSCADCHDANWGKRLGGAVIPQAHPTGYPIYRLEWQAMGSLQRRLRNCMAGVRAEPYGFGSPEHTELELFLMTRARGLPLETPGVRP</sequence>
<dbReference type="GO" id="GO:0009055">
    <property type="term" value="F:electron transfer activity"/>
    <property type="evidence" value="ECO:0007669"/>
    <property type="project" value="InterPro"/>
</dbReference>
<evidence type="ECO:0000256" key="9">
    <source>
        <dbReference type="ARBA" id="ARBA00022982"/>
    </source>
</evidence>
<comment type="similarity">
    <text evidence="11 14">Belongs to the SoxA family.</text>
</comment>
<gene>
    <name evidence="20" type="ORF">N825_16525</name>
</gene>
<feature type="binding site" description="covalent" evidence="16">
    <location>
        <position position="172"/>
    </location>
    <ligand>
        <name>heme c</name>
        <dbReference type="ChEBI" id="CHEBI:61717"/>
        <label>2</label>
    </ligand>
</feature>
<comment type="catalytic activity">
    <reaction evidence="13 14">
        <text>S-sulfanyl-L-cysteinyl-[SoxY protein] + thiosulfate + 2 Fe(III)-[cytochrome c] = S-(2-sulfodisulfanyl)-L-cysteinyl-[SoxY protein] + 2 Fe(II)-[cytochrome c] + 2 H(+)</text>
        <dbReference type="Rhea" id="RHEA:51224"/>
        <dbReference type="Rhea" id="RHEA-COMP:10350"/>
        <dbReference type="Rhea" id="RHEA-COMP:14399"/>
        <dbReference type="Rhea" id="RHEA-COMP:14689"/>
        <dbReference type="Rhea" id="RHEA-COMP:14690"/>
        <dbReference type="ChEBI" id="CHEBI:15378"/>
        <dbReference type="ChEBI" id="CHEBI:29033"/>
        <dbReference type="ChEBI" id="CHEBI:29034"/>
        <dbReference type="ChEBI" id="CHEBI:33542"/>
        <dbReference type="ChEBI" id="CHEBI:61963"/>
        <dbReference type="ChEBI" id="CHEBI:140664"/>
        <dbReference type="EC" id="2.8.5.2"/>
    </reaction>
</comment>
<evidence type="ECO:0000256" key="12">
    <source>
        <dbReference type="ARBA" id="ARBA00048077"/>
    </source>
</evidence>
<keyword evidence="4 14" id="KW-0349">Heme</keyword>
<dbReference type="OrthoDB" id="7916986at2"/>
<dbReference type="PATRIC" id="fig|1385369.3.peg.5280"/>
<dbReference type="GO" id="GO:0016740">
    <property type="term" value="F:transferase activity"/>
    <property type="evidence" value="ECO:0007669"/>
    <property type="project" value="UniProtKB-KW"/>
</dbReference>
<dbReference type="AlphaFoldDB" id="W9GYJ9"/>
<evidence type="ECO:0000256" key="1">
    <source>
        <dbReference type="ARBA" id="ARBA00004418"/>
    </source>
</evidence>
<evidence type="ECO:0000256" key="7">
    <source>
        <dbReference type="ARBA" id="ARBA00022729"/>
    </source>
</evidence>
<dbReference type="EC" id="2.8.5.2" evidence="14"/>
<evidence type="ECO:0000256" key="13">
    <source>
        <dbReference type="ARBA" id="ARBA00048423"/>
    </source>
</evidence>
<evidence type="ECO:0000256" key="4">
    <source>
        <dbReference type="ARBA" id="ARBA00022617"/>
    </source>
</evidence>
<dbReference type="InterPro" id="IPR025710">
    <property type="entry name" value="SoxA"/>
</dbReference>
<dbReference type="InterPro" id="IPR009056">
    <property type="entry name" value="Cyt_c-like_dom"/>
</dbReference>
<dbReference type="PIRSF" id="PIRSF038455">
    <property type="entry name" value="SoxA"/>
    <property type="match status" value="1"/>
</dbReference>
<comment type="subunit">
    <text evidence="2 14">Heterodimer of SoxA and SoxX.</text>
</comment>
<keyword evidence="5 14" id="KW-0808">Transferase</keyword>
<dbReference type="Gene3D" id="1.10.760.10">
    <property type="entry name" value="Cytochrome c-like domain"/>
    <property type="match status" value="2"/>
</dbReference>
<feature type="domain" description="Cytochrome c" evidence="19">
    <location>
        <begin position="152"/>
        <end position="256"/>
    </location>
</feature>
<evidence type="ECO:0000313" key="20">
    <source>
        <dbReference type="EMBL" id="EWY37656.1"/>
    </source>
</evidence>
<feature type="binding site" description="covalent" evidence="16">
    <location>
        <position position="71"/>
    </location>
    <ligand>
        <name>heme c</name>
        <dbReference type="ChEBI" id="CHEBI:61717"/>
        <label>1</label>
    </ligand>
</feature>
<evidence type="ECO:0000256" key="15">
    <source>
        <dbReference type="PIRSR" id="PIRSR038455-1"/>
    </source>
</evidence>
<feature type="active site" description="Cysteine persulfide intermediate" evidence="15">
    <location>
        <position position="217"/>
    </location>
</feature>
<evidence type="ECO:0000259" key="19">
    <source>
        <dbReference type="PROSITE" id="PS51007"/>
    </source>
</evidence>
<dbReference type="PROSITE" id="PS51007">
    <property type="entry name" value="CYTC"/>
    <property type="match status" value="1"/>
</dbReference>
<evidence type="ECO:0000256" key="2">
    <source>
        <dbReference type="ARBA" id="ARBA00011530"/>
    </source>
</evidence>
<comment type="caution">
    <text evidence="20">The sequence shown here is derived from an EMBL/GenBank/DDBJ whole genome shotgun (WGS) entry which is preliminary data.</text>
</comment>
<organism evidence="20 21">
    <name type="scientific">Skermanella stibiiresistens SB22</name>
    <dbReference type="NCBI Taxonomy" id="1385369"/>
    <lineage>
        <taxon>Bacteria</taxon>
        <taxon>Pseudomonadati</taxon>
        <taxon>Pseudomonadota</taxon>
        <taxon>Alphaproteobacteria</taxon>
        <taxon>Rhodospirillales</taxon>
        <taxon>Azospirillaceae</taxon>
        <taxon>Skermanella</taxon>
    </lineage>
</organism>
<comment type="catalytic activity">
    <reaction evidence="12 14">
        <text>L-cysteinyl-[SoxY protein] + thiosulfate + 2 Fe(III)-[cytochrome c] = S-sulfosulfanyl-L-cysteinyl-[SoxY protein] + 2 Fe(II)-[cytochrome c] + 2 H(+)</text>
        <dbReference type="Rhea" id="RHEA:56720"/>
        <dbReference type="Rhea" id="RHEA-COMP:10350"/>
        <dbReference type="Rhea" id="RHEA-COMP:14328"/>
        <dbReference type="Rhea" id="RHEA-COMP:14399"/>
        <dbReference type="Rhea" id="RHEA-COMP:14691"/>
        <dbReference type="ChEBI" id="CHEBI:15378"/>
        <dbReference type="ChEBI" id="CHEBI:29033"/>
        <dbReference type="ChEBI" id="CHEBI:29034"/>
        <dbReference type="ChEBI" id="CHEBI:29950"/>
        <dbReference type="ChEBI" id="CHEBI:33542"/>
        <dbReference type="ChEBI" id="CHEBI:139321"/>
        <dbReference type="EC" id="2.8.5.2"/>
    </reaction>
</comment>
<feature type="binding site" description="covalent" evidence="16">
    <location>
        <position position="74"/>
    </location>
    <ligand>
        <name>heme c</name>
        <dbReference type="ChEBI" id="CHEBI:61717"/>
        <label>1</label>
    </ligand>
</feature>
<dbReference type="SUPFAM" id="SSF46626">
    <property type="entry name" value="Cytochrome c"/>
    <property type="match status" value="2"/>
</dbReference>
<keyword evidence="21" id="KW-1185">Reference proteome</keyword>
<proteinExistence type="inferred from homology"/>
<dbReference type="GO" id="GO:0020037">
    <property type="term" value="F:heme binding"/>
    <property type="evidence" value="ECO:0007669"/>
    <property type="project" value="InterPro"/>
</dbReference>
<feature type="binding site" description="axial binding residue" evidence="17">
    <location>
        <position position="176"/>
    </location>
    <ligand>
        <name>heme c</name>
        <dbReference type="ChEBI" id="CHEBI:61717"/>
        <label>2</label>
    </ligand>
    <ligandPart>
        <name>Fe</name>
        <dbReference type="ChEBI" id="CHEBI:18248"/>
    </ligandPart>
</feature>
<keyword evidence="9 14" id="KW-0249">Electron transport</keyword>
<dbReference type="EMBL" id="AVFL01000024">
    <property type="protein sequence ID" value="EWY37656.1"/>
    <property type="molecule type" value="Genomic_DNA"/>
</dbReference>
<feature type="binding site" description="axial binding residue" evidence="17">
    <location>
        <position position="75"/>
    </location>
    <ligand>
        <name>heme c</name>
        <dbReference type="ChEBI" id="CHEBI:61717"/>
        <label>1</label>
    </ligand>
    <ligandPart>
        <name>Fe</name>
        <dbReference type="ChEBI" id="CHEBI:18248"/>
    </ligandPart>
</feature>
<protein>
    <recommendedName>
        <fullName evidence="14">SoxAX cytochrome complex subunit A</fullName>
        <ecNumber evidence="14">2.8.5.2</ecNumber>
    </recommendedName>
    <alternativeName>
        <fullName evidence="14">Protein SoxA</fullName>
    </alternativeName>
    <alternativeName>
        <fullName evidence="14">Sulfur oxidizing protein A</fullName>
    </alternativeName>
    <alternativeName>
        <fullName evidence="14">Thiosulfate-oxidizing multienzyme system protein SoxA</fullName>
    </alternativeName>
</protein>
<comment type="subcellular location">
    <subcellularLocation>
        <location evidence="1 14">Periplasm</location>
    </subcellularLocation>
</comment>
<keyword evidence="8 14" id="KW-0574">Periplasm</keyword>
<dbReference type="NCBIfam" id="TIGR04484">
    <property type="entry name" value="thiosulf_SoxA"/>
    <property type="match status" value="1"/>
</dbReference>
<accession>W9GYJ9</accession>
<keyword evidence="10 14" id="KW-0408">Iron</keyword>
<dbReference type="InterPro" id="IPR036909">
    <property type="entry name" value="Cyt_c-like_dom_sf"/>
</dbReference>
<dbReference type="GO" id="GO:0042597">
    <property type="term" value="C:periplasmic space"/>
    <property type="evidence" value="ECO:0007669"/>
    <property type="project" value="UniProtKB-SubCell"/>
</dbReference>
<dbReference type="GO" id="GO:0046872">
    <property type="term" value="F:metal ion binding"/>
    <property type="evidence" value="ECO:0007669"/>
    <property type="project" value="UniProtKB-KW"/>
</dbReference>
<dbReference type="GO" id="GO:0070069">
    <property type="term" value="C:cytochrome complex"/>
    <property type="evidence" value="ECO:0007669"/>
    <property type="project" value="InterPro"/>
</dbReference>
<reference evidence="20 21" key="1">
    <citation type="submission" date="2013-08" db="EMBL/GenBank/DDBJ databases">
        <title>The genome sequence of Skermanella stibiiresistens.</title>
        <authorList>
            <person name="Zhu W."/>
            <person name="Wang G."/>
        </authorList>
    </citation>
    <scope>NUCLEOTIDE SEQUENCE [LARGE SCALE GENOMIC DNA]</scope>
    <source>
        <strain evidence="20 21">SB22</strain>
    </source>
</reference>
<evidence type="ECO:0000256" key="8">
    <source>
        <dbReference type="ARBA" id="ARBA00022764"/>
    </source>
</evidence>
<keyword evidence="6 14" id="KW-0479">Metal-binding</keyword>
<feature type="binding site" description="axial binding residue" evidence="17">
    <location>
        <position position="109"/>
    </location>
    <ligand>
        <name>heme c</name>
        <dbReference type="ChEBI" id="CHEBI:61717"/>
        <label>1</label>
    </ligand>
    <ligandPart>
        <name>Fe</name>
        <dbReference type="ChEBI" id="CHEBI:18248"/>
    </ligandPart>
</feature>
<evidence type="ECO:0000256" key="17">
    <source>
        <dbReference type="PIRSR" id="PIRSR038455-3"/>
    </source>
</evidence>
<keyword evidence="3 14" id="KW-0813">Transport</keyword>
<evidence type="ECO:0000256" key="10">
    <source>
        <dbReference type="ARBA" id="ARBA00023004"/>
    </source>
</evidence>
<dbReference type="Proteomes" id="UP000019486">
    <property type="component" value="Unassembled WGS sequence"/>
</dbReference>
<dbReference type="GO" id="GO:0019417">
    <property type="term" value="P:sulfur oxidation"/>
    <property type="evidence" value="ECO:0007669"/>
    <property type="project" value="InterPro"/>
</dbReference>
<evidence type="ECO:0000256" key="16">
    <source>
        <dbReference type="PIRSR" id="PIRSR038455-2"/>
    </source>
</evidence>
<evidence type="ECO:0000256" key="5">
    <source>
        <dbReference type="ARBA" id="ARBA00022679"/>
    </source>
</evidence>
<comment type="cofactor">
    <cofactor evidence="16">
        <name>heme</name>
        <dbReference type="ChEBI" id="CHEBI:30413"/>
    </cofactor>
    <text evidence="16">Binds 2 heme groups per subunit.</text>
</comment>
<evidence type="ECO:0000256" key="14">
    <source>
        <dbReference type="PIRNR" id="PIRNR038455"/>
    </source>
</evidence>
<dbReference type="GO" id="GO:0016669">
    <property type="term" value="F:oxidoreductase activity, acting on a sulfur group of donors, cytochrome as acceptor"/>
    <property type="evidence" value="ECO:0007669"/>
    <property type="project" value="InterPro"/>
</dbReference>
<evidence type="ECO:0000313" key="21">
    <source>
        <dbReference type="Proteomes" id="UP000019486"/>
    </source>
</evidence>
<dbReference type="STRING" id="1385369.N825_16525"/>
<name>W9GYJ9_9PROT</name>
<evidence type="ECO:0000256" key="6">
    <source>
        <dbReference type="ARBA" id="ARBA00022723"/>
    </source>
</evidence>
<dbReference type="Pfam" id="PF21342">
    <property type="entry name" value="SoxA-TsdA_cyt-c"/>
    <property type="match status" value="2"/>
</dbReference>
<evidence type="ECO:0000256" key="11">
    <source>
        <dbReference type="ARBA" id="ARBA00025746"/>
    </source>
</evidence>
<evidence type="ECO:0000256" key="18">
    <source>
        <dbReference type="SAM" id="SignalP"/>
    </source>
</evidence>
<feature type="chain" id="PRO_5004921481" description="SoxAX cytochrome complex subunit A" evidence="18">
    <location>
        <begin position="22"/>
        <end position="256"/>
    </location>
</feature>